<gene>
    <name evidence="1" type="ORF">MNBD_GAMMA05-856</name>
</gene>
<accession>A0A3B0WLC2</accession>
<dbReference type="EMBL" id="UOFE01000015">
    <property type="protein sequence ID" value="VAW51367.1"/>
    <property type="molecule type" value="Genomic_DNA"/>
</dbReference>
<dbReference type="AlphaFoldDB" id="A0A3B0WLC2"/>
<organism evidence="1">
    <name type="scientific">hydrothermal vent metagenome</name>
    <dbReference type="NCBI Taxonomy" id="652676"/>
    <lineage>
        <taxon>unclassified sequences</taxon>
        <taxon>metagenomes</taxon>
        <taxon>ecological metagenomes</taxon>
    </lineage>
</organism>
<evidence type="ECO:0000313" key="1">
    <source>
        <dbReference type="EMBL" id="VAW51367.1"/>
    </source>
</evidence>
<sequence length="61" mass="7068">MGDVLIFKKKTPAEKHKGKSLCRSGFHKWVICTEKKFDVKRGKLITVYQCKRCSKQKIVAL</sequence>
<proteinExistence type="predicted"/>
<reference evidence="1" key="1">
    <citation type="submission" date="2018-06" db="EMBL/GenBank/DDBJ databases">
        <authorList>
            <person name="Zhirakovskaya E."/>
        </authorList>
    </citation>
    <scope>NUCLEOTIDE SEQUENCE</scope>
</reference>
<protein>
    <submittedName>
        <fullName evidence="1">Uncharacterized protein</fullName>
    </submittedName>
</protein>
<name>A0A3B0WLC2_9ZZZZ</name>